<accession>A0A5E6VWC6</accession>
<sequence>MIGHIHGFVASDWIAAKRLLIERARHRASQLISYSDLVCQLPLSIEASDPRLSYLLDEISRDEYTEGRGFLTVLVVHKYGSRPGAGFYEMARGCGADFDDEEEFNIRAFNEVTGYWRRTTAQS</sequence>
<evidence type="ECO:0000313" key="2">
    <source>
        <dbReference type="EMBL" id="VVN18799.1"/>
    </source>
</evidence>
<evidence type="ECO:0000313" key="1">
    <source>
        <dbReference type="EMBL" id="CAK9890070.1"/>
    </source>
</evidence>
<protein>
    <submittedName>
        <fullName evidence="2">Uncharacterized protein</fullName>
    </submittedName>
</protein>
<reference evidence="1 3" key="2">
    <citation type="submission" date="2024-03" db="EMBL/GenBank/DDBJ databases">
        <authorList>
            <person name="Alaster D. Moffat"/>
            <person name="Govind Chandra"/>
            <person name="Andrew W. Truman"/>
        </authorList>
    </citation>
    <scope>NUCLEOTIDE SEQUENCE [LARGE SCALE GENOMIC DNA]</scope>
    <source>
        <strain evidence="1">PS652</strain>
    </source>
</reference>
<dbReference type="EMBL" id="CABVHG010000029">
    <property type="protein sequence ID" value="VVN18799.1"/>
    <property type="molecule type" value="Genomic_DNA"/>
</dbReference>
<reference evidence="2" key="1">
    <citation type="submission" date="2019-09" db="EMBL/GenBank/DDBJ databases">
        <authorList>
            <person name="Chandra G."/>
            <person name="Truman W A."/>
        </authorList>
    </citation>
    <scope>NUCLEOTIDE SEQUENCE [LARGE SCALE GENOMIC DNA]</scope>
    <source>
        <strain evidence="2">PS652</strain>
    </source>
</reference>
<evidence type="ECO:0000313" key="3">
    <source>
        <dbReference type="Proteomes" id="UP000326595"/>
    </source>
</evidence>
<dbReference type="EMBL" id="OZ024668">
    <property type="protein sequence ID" value="CAK9890070.1"/>
    <property type="molecule type" value="Genomic_DNA"/>
</dbReference>
<dbReference type="RefSeq" id="WP_150776996.1">
    <property type="nucleotide sequence ID" value="NZ_OZ024668.1"/>
</dbReference>
<dbReference type="Proteomes" id="UP000326595">
    <property type="component" value="Chromosome"/>
</dbReference>
<proteinExistence type="predicted"/>
<gene>
    <name evidence="1" type="ORF">PS652_02903</name>
    <name evidence="2" type="ORF">PS652_04212</name>
</gene>
<dbReference type="AlphaFoldDB" id="A0A5E6VWC6"/>
<name>A0A5E6VWC6_PSEFL</name>
<organism evidence="2">
    <name type="scientific">Pseudomonas fluorescens</name>
    <dbReference type="NCBI Taxonomy" id="294"/>
    <lineage>
        <taxon>Bacteria</taxon>
        <taxon>Pseudomonadati</taxon>
        <taxon>Pseudomonadota</taxon>
        <taxon>Gammaproteobacteria</taxon>
        <taxon>Pseudomonadales</taxon>
        <taxon>Pseudomonadaceae</taxon>
        <taxon>Pseudomonas</taxon>
    </lineage>
</organism>